<keyword evidence="3 7" id="KW-0808">Transferase</keyword>
<dbReference type="EMBL" id="AEUW02000001">
    <property type="protein sequence ID" value="EHJ51945.1"/>
    <property type="molecule type" value="Genomic_DNA"/>
</dbReference>
<dbReference type="AlphaFoldDB" id="G5JX62"/>
<keyword evidence="8" id="KW-1185">Reference proteome</keyword>
<dbReference type="GO" id="GO:0008999">
    <property type="term" value="F:protein-N-terminal-alanine acetyltransferase activity"/>
    <property type="evidence" value="ECO:0007669"/>
    <property type="project" value="UniProtKB-EC"/>
</dbReference>
<evidence type="ECO:0000256" key="5">
    <source>
        <dbReference type="RuleBase" id="RU363094"/>
    </source>
</evidence>
<protein>
    <recommendedName>
        <fullName evidence="5">[Ribosomal protein bS18]-alanine N-acetyltransferase</fullName>
        <ecNumber evidence="5">2.3.1.266</ecNumber>
    </recommendedName>
</protein>
<evidence type="ECO:0000256" key="2">
    <source>
        <dbReference type="ARBA" id="ARBA00022490"/>
    </source>
</evidence>
<dbReference type="EC" id="2.3.1.266" evidence="5"/>
<proteinExistence type="inferred from homology"/>
<dbReference type="CDD" id="cd04301">
    <property type="entry name" value="NAT_SF"/>
    <property type="match status" value="1"/>
</dbReference>
<dbReference type="STRING" id="764298.STRMA_1931"/>
<dbReference type="GO" id="GO:0005737">
    <property type="term" value="C:cytoplasm"/>
    <property type="evidence" value="ECO:0007669"/>
    <property type="project" value="UniProtKB-SubCell"/>
</dbReference>
<dbReference type="PANTHER" id="PTHR43420:SF44">
    <property type="entry name" value="ACETYLTRANSFERASE YPEA"/>
    <property type="match status" value="1"/>
</dbReference>
<keyword evidence="2 5" id="KW-0963">Cytoplasm</keyword>
<dbReference type="OrthoDB" id="9794566at2"/>
<dbReference type="InterPro" id="IPR050680">
    <property type="entry name" value="YpeA/RimI_acetyltransf"/>
</dbReference>
<reference evidence="7 8" key="1">
    <citation type="journal article" date="2014" name="Int. J. Syst. Evol. Microbiol.">
        <title>Phylogenomics and the dynamic genome evolution of the genus Streptococcus.</title>
        <authorList>
            <consortium name="The Broad Institute Genome Sequencing Platform"/>
            <person name="Richards V.P."/>
            <person name="Palmer S.R."/>
            <person name="Pavinski Bitar P.D."/>
            <person name="Qin X."/>
            <person name="Weinstock G.M."/>
            <person name="Highlander S.K."/>
            <person name="Town C.D."/>
            <person name="Burne R.A."/>
            <person name="Stanhope M.J."/>
        </authorList>
    </citation>
    <scope>NUCLEOTIDE SEQUENCE [LARGE SCALE GENOMIC DNA]</scope>
    <source>
        <strain evidence="7 8">NCTC 11558</strain>
    </source>
</reference>
<dbReference type="InterPro" id="IPR016181">
    <property type="entry name" value="Acyl_CoA_acyltransferase"/>
</dbReference>
<dbReference type="PANTHER" id="PTHR43420">
    <property type="entry name" value="ACETYLTRANSFERASE"/>
    <property type="match status" value="1"/>
</dbReference>
<evidence type="ECO:0000259" key="6">
    <source>
        <dbReference type="PROSITE" id="PS51186"/>
    </source>
</evidence>
<comment type="function">
    <text evidence="5">Acetylates the N-terminal alanine of ribosomal protein bS18.</text>
</comment>
<dbReference type="NCBIfam" id="TIGR01575">
    <property type="entry name" value="rimI"/>
    <property type="match status" value="1"/>
</dbReference>
<feature type="domain" description="N-acetyltransferase" evidence="6">
    <location>
        <begin position="1"/>
        <end position="140"/>
    </location>
</feature>
<sequence length="143" mass="16477">MKDGKNQETAAIIFEILKDVYEISPWSKEQILVDMNRPEVDYFFAYDGKEIVGFLSIQHLVGELELTNLAVKKNYQGQGLGSQLLEFLTKEELPVFLEVRASNQTAQALYQKFGFQAVAKRKNYYRSPKEDAILMKRESLIGY</sequence>
<dbReference type="Gene3D" id="3.40.630.30">
    <property type="match status" value="1"/>
</dbReference>
<dbReference type="eggNOG" id="COG0456">
    <property type="taxonomic scope" value="Bacteria"/>
</dbReference>
<accession>G5JX62</accession>
<comment type="similarity">
    <text evidence="1 5">Belongs to the acetyltransferase family. RimI subfamily.</text>
</comment>
<name>G5JX62_9STRE</name>
<dbReference type="InterPro" id="IPR006464">
    <property type="entry name" value="AcTrfase_RimI/Ard1"/>
</dbReference>
<comment type="caution">
    <text evidence="7">The sequence shown here is derived from an EMBL/GenBank/DDBJ whole genome shotgun (WGS) entry which is preliminary data.</text>
</comment>
<evidence type="ECO:0000256" key="3">
    <source>
        <dbReference type="ARBA" id="ARBA00022679"/>
    </source>
</evidence>
<dbReference type="SUPFAM" id="SSF55729">
    <property type="entry name" value="Acyl-CoA N-acyltransferases (Nat)"/>
    <property type="match status" value="1"/>
</dbReference>
<keyword evidence="4 7" id="KW-0012">Acyltransferase</keyword>
<dbReference type="Proteomes" id="UP000003573">
    <property type="component" value="Unassembled WGS sequence"/>
</dbReference>
<evidence type="ECO:0000256" key="1">
    <source>
        <dbReference type="ARBA" id="ARBA00005395"/>
    </source>
</evidence>
<comment type="subcellular location">
    <subcellularLocation>
        <location evidence="5">Cytoplasm</location>
    </subcellularLocation>
</comment>
<comment type="catalytic activity">
    <reaction evidence="5">
        <text>N-terminal L-alanyl-[ribosomal protein bS18] + acetyl-CoA = N-terminal N(alpha)-acetyl-L-alanyl-[ribosomal protein bS18] + CoA + H(+)</text>
        <dbReference type="Rhea" id="RHEA:43756"/>
        <dbReference type="Rhea" id="RHEA-COMP:10676"/>
        <dbReference type="Rhea" id="RHEA-COMP:10677"/>
        <dbReference type="ChEBI" id="CHEBI:15378"/>
        <dbReference type="ChEBI" id="CHEBI:57287"/>
        <dbReference type="ChEBI" id="CHEBI:57288"/>
        <dbReference type="ChEBI" id="CHEBI:64718"/>
        <dbReference type="ChEBI" id="CHEBI:83683"/>
        <dbReference type="EC" id="2.3.1.266"/>
    </reaction>
</comment>
<evidence type="ECO:0000313" key="7">
    <source>
        <dbReference type="EMBL" id="EHJ51945.1"/>
    </source>
</evidence>
<dbReference type="PROSITE" id="PS51186">
    <property type="entry name" value="GNAT"/>
    <property type="match status" value="1"/>
</dbReference>
<dbReference type="Pfam" id="PF13508">
    <property type="entry name" value="Acetyltransf_7"/>
    <property type="match status" value="1"/>
</dbReference>
<dbReference type="RefSeq" id="WP_003079358.1">
    <property type="nucleotide sequence ID" value="NZ_AEUW02000001.1"/>
</dbReference>
<evidence type="ECO:0000256" key="4">
    <source>
        <dbReference type="ARBA" id="ARBA00023315"/>
    </source>
</evidence>
<gene>
    <name evidence="7" type="primary">rimI</name>
    <name evidence="7" type="ORF">STRMA_1931</name>
</gene>
<organism evidence="7 8">
    <name type="scientific">Streptococcus macacae NCTC 11558</name>
    <dbReference type="NCBI Taxonomy" id="764298"/>
    <lineage>
        <taxon>Bacteria</taxon>
        <taxon>Bacillati</taxon>
        <taxon>Bacillota</taxon>
        <taxon>Bacilli</taxon>
        <taxon>Lactobacillales</taxon>
        <taxon>Streptococcaceae</taxon>
        <taxon>Streptococcus</taxon>
    </lineage>
</organism>
<evidence type="ECO:0000313" key="8">
    <source>
        <dbReference type="Proteomes" id="UP000003573"/>
    </source>
</evidence>
<dbReference type="InterPro" id="IPR000182">
    <property type="entry name" value="GNAT_dom"/>
</dbReference>